<gene>
    <name evidence="2" type="ORF">ACFPDQ_04495</name>
</gene>
<evidence type="ECO:0000313" key="3">
    <source>
        <dbReference type="Proteomes" id="UP001595926"/>
    </source>
</evidence>
<keyword evidence="3" id="KW-1185">Reference proteome</keyword>
<dbReference type="Pfam" id="PF12706">
    <property type="entry name" value="Lactamase_B_2"/>
    <property type="match status" value="1"/>
</dbReference>
<dbReference type="InterPro" id="IPR001279">
    <property type="entry name" value="Metallo-B-lactamas"/>
</dbReference>
<accession>A0ABV9TCK6</accession>
<sequence>MNNKLPYYLSRGRFSNPPRGPKRTMGGLGFIKFLISLFLLNRKPSIPENHILPTQEILDQLREFSTPSVMWLGHAAFLIRMADKIILTDPFLSKNAGPWFLGPKRFVRPALDLSQLPKIDIMVVSHNHYDHLDSKVLDEYPYKAYTQVVVPLGLKPFFIKKGFLNIVELSWWQQFKIKNISIKALPAVHFSGRGLFDRNKTLWASFSFFDGNKKVWFSGDTAKGDIFNEIGSSEGPFDLALVGIGAYEPRSFMQSVHASPEDAIEIVKAINAKKAVGMHWGSIMLTTEPPFEPPVRFKKAAIAQNYGEDNALILKIGETISI</sequence>
<dbReference type="RefSeq" id="WP_211360948.1">
    <property type="nucleotide sequence ID" value="NZ_JBHSJH010000002.1"/>
</dbReference>
<evidence type="ECO:0000259" key="1">
    <source>
        <dbReference type="Pfam" id="PF12706"/>
    </source>
</evidence>
<dbReference type="PANTHER" id="PTHR15032:SF4">
    <property type="entry name" value="N-ACYL-PHOSPHATIDYLETHANOLAMINE-HYDROLYZING PHOSPHOLIPASE D"/>
    <property type="match status" value="1"/>
</dbReference>
<reference evidence="3" key="1">
    <citation type="journal article" date="2019" name="Int. J. Syst. Evol. Microbiol.">
        <title>The Global Catalogue of Microorganisms (GCM) 10K type strain sequencing project: providing services to taxonomists for standard genome sequencing and annotation.</title>
        <authorList>
            <consortium name="The Broad Institute Genomics Platform"/>
            <consortium name="The Broad Institute Genome Sequencing Center for Infectious Disease"/>
            <person name="Wu L."/>
            <person name="Ma J."/>
        </authorList>
    </citation>
    <scope>NUCLEOTIDE SEQUENCE [LARGE SCALE GENOMIC DNA]</scope>
    <source>
        <strain evidence="3">CGMCC 1.13718</strain>
    </source>
</reference>
<dbReference type="Gene3D" id="3.60.15.10">
    <property type="entry name" value="Ribonuclease Z/Hydroxyacylglutathione hydrolase-like"/>
    <property type="match status" value="1"/>
</dbReference>
<dbReference type="SUPFAM" id="SSF56281">
    <property type="entry name" value="Metallo-hydrolase/oxidoreductase"/>
    <property type="match status" value="1"/>
</dbReference>
<dbReference type="EMBL" id="JBHSJH010000002">
    <property type="protein sequence ID" value="MFC4892303.1"/>
    <property type="molecule type" value="Genomic_DNA"/>
</dbReference>
<proteinExistence type="predicted"/>
<organism evidence="2 3">
    <name type="scientific">Pseudofrancisella aestuarii</name>
    <dbReference type="NCBI Taxonomy" id="2670347"/>
    <lineage>
        <taxon>Bacteria</taxon>
        <taxon>Pseudomonadati</taxon>
        <taxon>Pseudomonadota</taxon>
        <taxon>Gammaproteobacteria</taxon>
        <taxon>Thiotrichales</taxon>
        <taxon>Francisellaceae</taxon>
        <taxon>Pseudofrancisella</taxon>
    </lineage>
</organism>
<evidence type="ECO:0000313" key="2">
    <source>
        <dbReference type="EMBL" id="MFC4892303.1"/>
    </source>
</evidence>
<dbReference type="Proteomes" id="UP001595926">
    <property type="component" value="Unassembled WGS sequence"/>
</dbReference>
<protein>
    <submittedName>
        <fullName evidence="2">MBL fold metallo-hydrolase</fullName>
    </submittedName>
</protein>
<name>A0ABV9TCK6_9GAMM</name>
<dbReference type="PANTHER" id="PTHR15032">
    <property type="entry name" value="N-ACYL-PHOSPHATIDYLETHANOLAMINE-HYDROLYZING PHOSPHOLIPASE D"/>
    <property type="match status" value="1"/>
</dbReference>
<feature type="domain" description="Metallo-beta-lactamase" evidence="1">
    <location>
        <begin position="86"/>
        <end position="280"/>
    </location>
</feature>
<comment type="caution">
    <text evidence="2">The sequence shown here is derived from an EMBL/GenBank/DDBJ whole genome shotgun (WGS) entry which is preliminary data.</text>
</comment>
<dbReference type="InterPro" id="IPR036866">
    <property type="entry name" value="RibonucZ/Hydroxyglut_hydro"/>
</dbReference>